<gene>
    <name evidence="3" type="ORF">RL72_03724</name>
</gene>
<feature type="compositionally biased region" description="Low complexity" evidence="1">
    <location>
        <begin position="54"/>
        <end position="89"/>
    </location>
</feature>
<evidence type="ECO:0000313" key="4">
    <source>
        <dbReference type="Proteomes" id="UP000033448"/>
    </source>
</evidence>
<feature type="chain" id="PRO_5002444405" evidence="2">
    <location>
        <begin position="28"/>
        <end position="241"/>
    </location>
</feature>
<dbReference type="EMBL" id="JYIT01000086">
    <property type="protein sequence ID" value="KJL17476.1"/>
    <property type="molecule type" value="Genomic_DNA"/>
</dbReference>
<proteinExistence type="predicted"/>
<organism evidence="3 4">
    <name type="scientific">Microbacterium azadirachtae</name>
    <dbReference type="NCBI Taxonomy" id="582680"/>
    <lineage>
        <taxon>Bacteria</taxon>
        <taxon>Bacillati</taxon>
        <taxon>Actinomycetota</taxon>
        <taxon>Actinomycetes</taxon>
        <taxon>Micrococcales</taxon>
        <taxon>Microbacteriaceae</taxon>
        <taxon>Microbacterium</taxon>
    </lineage>
</organism>
<feature type="region of interest" description="Disordered" evidence="1">
    <location>
        <begin position="49"/>
        <end position="91"/>
    </location>
</feature>
<accession>A0A0F0KDX6</accession>
<dbReference type="AlphaFoldDB" id="A0A0F0KDX6"/>
<dbReference type="Proteomes" id="UP000033448">
    <property type="component" value="Unassembled WGS sequence"/>
</dbReference>
<dbReference type="PATRIC" id="fig|582680.7.peg.3780"/>
<evidence type="ECO:0000256" key="2">
    <source>
        <dbReference type="SAM" id="SignalP"/>
    </source>
</evidence>
<name>A0A0F0KDX6_9MICO</name>
<protein>
    <submittedName>
        <fullName evidence="3">Uncharacterized protein</fullName>
    </submittedName>
</protein>
<keyword evidence="4" id="KW-1185">Reference proteome</keyword>
<evidence type="ECO:0000313" key="3">
    <source>
        <dbReference type="EMBL" id="KJL17476.1"/>
    </source>
</evidence>
<reference evidence="3 4" key="1">
    <citation type="submission" date="2015-02" db="EMBL/GenBank/DDBJ databases">
        <title>Draft genome sequences of ten Microbacterium spp. with emphasis on heavy metal contaminated environments.</title>
        <authorList>
            <person name="Corretto E."/>
        </authorList>
    </citation>
    <scope>NUCLEOTIDE SEQUENCE [LARGE SCALE GENOMIC DNA]</scope>
    <source>
        <strain evidence="3 4">DSM 23848</strain>
    </source>
</reference>
<keyword evidence="2" id="KW-0732">Signal</keyword>
<feature type="signal peptide" evidence="2">
    <location>
        <begin position="1"/>
        <end position="27"/>
    </location>
</feature>
<comment type="caution">
    <text evidence="3">The sequence shown here is derived from an EMBL/GenBank/DDBJ whole genome shotgun (WGS) entry which is preliminary data.</text>
</comment>
<dbReference type="RefSeq" id="WP_248700524.1">
    <property type="nucleotide sequence ID" value="NZ_CP099706.1"/>
</dbReference>
<sequence>MIRVPRAGVLAIAVLALVAPMTLGAAAAPAAHPAGLCIPLIWCPSPSPTPAPTPTSGVPGLPGVPGVPAVPGTPSAPGTTPAAPGETTPTPAPTPVVAAKDEGAPIFTKTPASMGSQGLSFTGLSGIAIVDVPTIDGSTVRALKISADSITISGFSLTVRPPDKAGLVTNADTMTLKGHVSVYLGSITATTQDGRALTLGTDTPPPLDDVSPGLLRVTMGLVGTVADSISYTNTDQRIVEP</sequence>
<evidence type="ECO:0000256" key="1">
    <source>
        <dbReference type="SAM" id="MobiDB-lite"/>
    </source>
</evidence>